<comment type="similarity">
    <text evidence="1">Belongs to the PPR family. P subfamily.</text>
</comment>
<evidence type="ECO:0000313" key="5">
    <source>
        <dbReference type="Proteomes" id="UP000327157"/>
    </source>
</evidence>
<dbReference type="EMBL" id="SMOL01000559">
    <property type="protein sequence ID" value="KAB2605302.1"/>
    <property type="molecule type" value="Genomic_DNA"/>
</dbReference>
<dbReference type="NCBIfam" id="TIGR00756">
    <property type="entry name" value="PPR"/>
    <property type="match status" value="1"/>
</dbReference>
<dbReference type="PANTHER" id="PTHR45717">
    <property type="entry name" value="OS12G0527900 PROTEIN"/>
    <property type="match status" value="1"/>
</dbReference>
<keyword evidence="2" id="KW-0677">Repeat</keyword>
<accession>A0A5N5FVV9</accession>
<reference evidence="5" key="2">
    <citation type="submission" date="2019-10" db="EMBL/GenBank/DDBJ databases">
        <title>A de novo genome assembly of a pear dwarfing rootstock.</title>
        <authorList>
            <person name="Wang F."/>
            <person name="Wang J."/>
            <person name="Li S."/>
            <person name="Zhang Y."/>
            <person name="Fang M."/>
            <person name="Ma L."/>
            <person name="Zhao Y."/>
            <person name="Jiang S."/>
        </authorList>
    </citation>
    <scope>NUCLEOTIDE SEQUENCE [LARGE SCALE GENOMIC DNA]</scope>
</reference>
<dbReference type="InterPro" id="IPR002885">
    <property type="entry name" value="PPR_rpt"/>
</dbReference>
<dbReference type="InterPro" id="IPR011990">
    <property type="entry name" value="TPR-like_helical_dom_sf"/>
</dbReference>
<keyword evidence="5" id="KW-1185">Reference proteome</keyword>
<dbReference type="GO" id="GO:0003729">
    <property type="term" value="F:mRNA binding"/>
    <property type="evidence" value="ECO:0007669"/>
    <property type="project" value="UniProtKB-ARBA"/>
</dbReference>
<dbReference type="Gene3D" id="1.25.40.10">
    <property type="entry name" value="Tetratricopeptide repeat domain"/>
    <property type="match status" value="1"/>
</dbReference>
<evidence type="ECO:0000256" key="1">
    <source>
        <dbReference type="ARBA" id="ARBA00007626"/>
    </source>
</evidence>
<dbReference type="PANTHER" id="PTHR45717:SF45">
    <property type="entry name" value="OS12G0527900 PROTEIN"/>
    <property type="match status" value="1"/>
</dbReference>
<proteinExistence type="inferred from homology"/>
<evidence type="ECO:0000256" key="2">
    <source>
        <dbReference type="ARBA" id="ARBA00022737"/>
    </source>
</evidence>
<organism evidence="4 5">
    <name type="scientific">Pyrus ussuriensis x Pyrus communis</name>
    <dbReference type="NCBI Taxonomy" id="2448454"/>
    <lineage>
        <taxon>Eukaryota</taxon>
        <taxon>Viridiplantae</taxon>
        <taxon>Streptophyta</taxon>
        <taxon>Embryophyta</taxon>
        <taxon>Tracheophyta</taxon>
        <taxon>Spermatophyta</taxon>
        <taxon>Magnoliopsida</taxon>
        <taxon>eudicotyledons</taxon>
        <taxon>Gunneridae</taxon>
        <taxon>Pentapetalae</taxon>
        <taxon>rosids</taxon>
        <taxon>fabids</taxon>
        <taxon>Rosales</taxon>
        <taxon>Rosaceae</taxon>
        <taxon>Amygdaloideae</taxon>
        <taxon>Maleae</taxon>
        <taxon>Pyrus</taxon>
    </lineage>
</organism>
<evidence type="ECO:0000256" key="3">
    <source>
        <dbReference type="PROSITE-ProRule" id="PRU00708"/>
    </source>
</evidence>
<comment type="caution">
    <text evidence="4">The sequence shown here is derived from an EMBL/GenBank/DDBJ whole genome shotgun (WGS) entry which is preliminary data.</text>
</comment>
<reference evidence="4 5" key="3">
    <citation type="submission" date="2019-11" db="EMBL/GenBank/DDBJ databases">
        <title>A de novo genome assembly of a pear dwarfing rootstock.</title>
        <authorList>
            <person name="Wang F."/>
            <person name="Wang J."/>
            <person name="Li S."/>
            <person name="Zhang Y."/>
            <person name="Fang M."/>
            <person name="Ma L."/>
            <person name="Zhao Y."/>
            <person name="Jiang S."/>
        </authorList>
    </citation>
    <scope>NUCLEOTIDE SEQUENCE [LARGE SCALE GENOMIC DNA]</scope>
    <source>
        <strain evidence="4">S2</strain>
        <tissue evidence="4">Leaf</tissue>
    </source>
</reference>
<gene>
    <name evidence="4" type="ORF">D8674_005019</name>
</gene>
<dbReference type="PROSITE" id="PS51375">
    <property type="entry name" value="PPR"/>
    <property type="match status" value="1"/>
</dbReference>
<reference evidence="4 5" key="1">
    <citation type="submission" date="2019-09" db="EMBL/GenBank/DDBJ databases">
        <authorList>
            <person name="Ou C."/>
        </authorList>
    </citation>
    <scope>NUCLEOTIDE SEQUENCE [LARGE SCALE GENOMIC DNA]</scope>
    <source>
        <strain evidence="4">S2</strain>
        <tissue evidence="4">Leaf</tissue>
    </source>
</reference>
<dbReference type="GO" id="GO:0005739">
    <property type="term" value="C:mitochondrion"/>
    <property type="evidence" value="ECO:0007669"/>
    <property type="project" value="TreeGrafter"/>
</dbReference>
<protein>
    <submittedName>
        <fullName evidence="4">Pentatricopeptide repeat-containing protein</fullName>
    </submittedName>
</protein>
<dbReference type="OrthoDB" id="1908178at2759"/>
<dbReference type="Proteomes" id="UP000327157">
    <property type="component" value="Chromosome 11"/>
</dbReference>
<dbReference type="AlphaFoldDB" id="A0A5N5FVV9"/>
<dbReference type="Pfam" id="PF01535">
    <property type="entry name" value="PPR"/>
    <property type="match status" value="1"/>
</dbReference>
<sequence length="146" mass="16718">MEALATPKIIVAYSSLLSLHTIIGDKEGVRRIWKKVKLFLKKLGNCILNGSPFSGTRDPRVSNILLAAYINEDQMKRAETFHNLMVRNGIKPCYKQEHTEKALEYFKKAVGGVKRWDPNKRLIGEVFDRLKEKNHIQGGEELLVRV</sequence>
<name>A0A5N5FVV9_9ROSA</name>
<feature type="repeat" description="PPR" evidence="3">
    <location>
        <begin position="58"/>
        <end position="92"/>
    </location>
</feature>
<evidence type="ECO:0000313" key="4">
    <source>
        <dbReference type="EMBL" id="KAB2605302.1"/>
    </source>
</evidence>